<reference evidence="3" key="1">
    <citation type="submission" date="2016-10" db="EMBL/GenBank/DDBJ databases">
        <authorList>
            <person name="Varghese N."/>
            <person name="Submissions S."/>
        </authorList>
    </citation>
    <scope>NUCLEOTIDE SEQUENCE [LARGE SCALE GENOMIC DNA]</scope>
    <source>
        <strain evidence="3">DSM 18579</strain>
    </source>
</reference>
<dbReference type="InterPro" id="IPR013557">
    <property type="entry name" value="AntA/B_antirep"/>
</dbReference>
<evidence type="ECO:0000313" key="2">
    <source>
        <dbReference type="EMBL" id="SET27374.1"/>
    </source>
</evidence>
<feature type="domain" description="AntA/AntB antirepressor" evidence="1">
    <location>
        <begin position="22"/>
        <end position="91"/>
    </location>
</feature>
<dbReference type="OrthoDB" id="79831at2"/>
<dbReference type="AlphaFoldDB" id="A0A1I0D5D4"/>
<gene>
    <name evidence="2" type="ORF">SAMN02583745_01854</name>
</gene>
<dbReference type="STRING" id="1123402.SAMN02583745_01854"/>
<name>A0A1I0D5D4_9GAMM</name>
<dbReference type="PANTHER" id="PTHR36180">
    <property type="entry name" value="DNA-BINDING PROTEIN-RELATED-RELATED"/>
    <property type="match status" value="1"/>
</dbReference>
<dbReference type="PANTHER" id="PTHR36180:SF1">
    <property type="entry name" value="ANTA_ANTB ANTIREPRESSOR DOMAIN-CONTAINING PROTEIN"/>
    <property type="match status" value="1"/>
</dbReference>
<protein>
    <submittedName>
        <fullName evidence="2">Phage anti-repressor protein</fullName>
    </submittedName>
</protein>
<accession>A0A1I0D5D4</accession>
<dbReference type="Pfam" id="PF08346">
    <property type="entry name" value="AntA"/>
    <property type="match status" value="1"/>
</dbReference>
<keyword evidence="3" id="KW-1185">Reference proteome</keyword>
<organism evidence="2 3">
    <name type="scientific">Thorsellia anophelis DSM 18579</name>
    <dbReference type="NCBI Taxonomy" id="1123402"/>
    <lineage>
        <taxon>Bacteria</taxon>
        <taxon>Pseudomonadati</taxon>
        <taxon>Pseudomonadota</taxon>
        <taxon>Gammaproteobacteria</taxon>
        <taxon>Enterobacterales</taxon>
        <taxon>Thorselliaceae</taxon>
        <taxon>Thorsellia</taxon>
    </lineage>
</organism>
<dbReference type="EMBL" id="FOHV01000014">
    <property type="protein sequence ID" value="SET27374.1"/>
    <property type="molecule type" value="Genomic_DNA"/>
</dbReference>
<evidence type="ECO:0000259" key="1">
    <source>
        <dbReference type="Pfam" id="PF08346"/>
    </source>
</evidence>
<dbReference type="RefSeq" id="WP_093320078.1">
    <property type="nucleotide sequence ID" value="NZ_FOHV01000014.1"/>
</dbReference>
<dbReference type="Proteomes" id="UP000242642">
    <property type="component" value="Unassembled WGS sequence"/>
</dbReference>
<sequence>MTNQLIPVFESQINNETNLLCDARELHAFLQVGKQFASWIMERITDYGFIENQDFILLTKIGKQKGRGGHNKKGYHLTLDTAKELAMVERNDKGREIRRYFIECEKRLRASFNQSTTNSKSTADDRTPLRDAINLLVSKKHILYPEAYSYVHQRFNVKHINELEPSMLPVAVEYVHKLALVGELLEAEQPESKKDISFDKLIPFSF</sequence>
<evidence type="ECO:0000313" key="3">
    <source>
        <dbReference type="Proteomes" id="UP000242642"/>
    </source>
</evidence>
<proteinExistence type="predicted"/>